<dbReference type="STRING" id="1661398.A0A482W5V0"/>
<keyword evidence="12" id="KW-0812">Transmembrane</keyword>
<name>A0A482W5V0_ASBVE</name>
<keyword evidence="6" id="KW-0508">mRNA splicing</keyword>
<dbReference type="PANTHER" id="PTHR13681">
    <property type="entry name" value="SURVIVAL OF MOTOR NEURON-RELATED-SPLICING FACTOR 30-RELATED"/>
    <property type="match status" value="1"/>
</dbReference>
<feature type="compositionally biased region" description="Low complexity" evidence="11">
    <location>
        <begin position="364"/>
        <end position="382"/>
    </location>
</feature>
<evidence type="ECO:0000313" key="15">
    <source>
        <dbReference type="Proteomes" id="UP000292052"/>
    </source>
</evidence>
<keyword evidence="15" id="KW-1185">Reference proteome</keyword>
<dbReference type="GO" id="GO:0008380">
    <property type="term" value="P:RNA splicing"/>
    <property type="evidence" value="ECO:0007669"/>
    <property type="project" value="UniProtKB-KW"/>
</dbReference>
<feature type="non-terminal residue" evidence="14">
    <location>
        <position position="540"/>
    </location>
</feature>
<feature type="region of interest" description="Disordered" evidence="11">
    <location>
        <begin position="352"/>
        <end position="420"/>
    </location>
</feature>
<evidence type="ECO:0000256" key="1">
    <source>
        <dbReference type="ARBA" id="ARBA00004324"/>
    </source>
</evidence>
<evidence type="ECO:0000256" key="6">
    <source>
        <dbReference type="ARBA" id="ARBA00023187"/>
    </source>
</evidence>
<dbReference type="GO" id="GO:0006397">
    <property type="term" value="P:mRNA processing"/>
    <property type="evidence" value="ECO:0007669"/>
    <property type="project" value="UniProtKB-KW"/>
</dbReference>
<proteinExistence type="inferred from homology"/>
<dbReference type="SUPFAM" id="SSF63748">
    <property type="entry name" value="Tudor/PWWP/MBT"/>
    <property type="match status" value="1"/>
</dbReference>
<evidence type="ECO:0000256" key="9">
    <source>
        <dbReference type="ARBA" id="ARBA00041083"/>
    </source>
</evidence>
<evidence type="ECO:0000256" key="12">
    <source>
        <dbReference type="SAM" id="Phobius"/>
    </source>
</evidence>
<dbReference type="Gene3D" id="2.40.50.770">
    <property type="entry name" value="RecQ-mediated genome instability protein Rmi1, C-terminal domain"/>
    <property type="match status" value="1"/>
</dbReference>
<keyword evidence="4" id="KW-0507">mRNA processing</keyword>
<evidence type="ECO:0000313" key="14">
    <source>
        <dbReference type="EMBL" id="RZC40305.1"/>
    </source>
</evidence>
<evidence type="ECO:0000256" key="4">
    <source>
        <dbReference type="ARBA" id="ARBA00022664"/>
    </source>
</evidence>
<dbReference type="SMART" id="SM00333">
    <property type="entry name" value="TUDOR"/>
    <property type="match status" value="1"/>
</dbReference>
<dbReference type="InterPro" id="IPR013894">
    <property type="entry name" value="RMI1_OB"/>
</dbReference>
<dbReference type="InterPro" id="IPR042470">
    <property type="entry name" value="RMI1_N_C_sf"/>
</dbReference>
<feature type="domain" description="Tudor" evidence="13">
    <location>
        <begin position="463"/>
        <end position="521"/>
    </location>
</feature>
<keyword evidence="5" id="KW-0747">Spliceosome</keyword>
<evidence type="ECO:0000256" key="8">
    <source>
        <dbReference type="ARBA" id="ARBA00037618"/>
    </source>
</evidence>
<comment type="subcellular location">
    <subcellularLocation>
        <location evidence="1">Nucleus speckle</location>
    </subcellularLocation>
    <subcellularLocation>
        <location evidence="2">Nucleus</location>
        <location evidence="2">Cajal body</location>
    </subcellularLocation>
</comment>
<feature type="compositionally biased region" description="Polar residues" evidence="11">
    <location>
        <begin position="383"/>
        <end position="400"/>
    </location>
</feature>
<dbReference type="PROSITE" id="PS50304">
    <property type="entry name" value="TUDOR"/>
    <property type="match status" value="1"/>
</dbReference>
<evidence type="ECO:0000259" key="13">
    <source>
        <dbReference type="PROSITE" id="PS50304"/>
    </source>
</evidence>
<feature type="compositionally biased region" description="Polar residues" evidence="11">
    <location>
        <begin position="352"/>
        <end position="361"/>
    </location>
</feature>
<comment type="function">
    <text evidence="8">Involved in spliceosome assembly.</text>
</comment>
<organism evidence="14 15">
    <name type="scientific">Asbolus verrucosus</name>
    <name type="common">Desert ironclad beetle</name>
    <dbReference type="NCBI Taxonomy" id="1661398"/>
    <lineage>
        <taxon>Eukaryota</taxon>
        <taxon>Metazoa</taxon>
        <taxon>Ecdysozoa</taxon>
        <taxon>Arthropoda</taxon>
        <taxon>Hexapoda</taxon>
        <taxon>Insecta</taxon>
        <taxon>Pterygota</taxon>
        <taxon>Neoptera</taxon>
        <taxon>Endopterygota</taxon>
        <taxon>Coleoptera</taxon>
        <taxon>Polyphaga</taxon>
        <taxon>Cucujiformia</taxon>
        <taxon>Tenebrionidae</taxon>
        <taxon>Pimeliinae</taxon>
        <taxon>Asbolus</taxon>
    </lineage>
</organism>
<dbReference type="InterPro" id="IPR010304">
    <property type="entry name" value="SMN_Tudor"/>
</dbReference>
<comment type="similarity">
    <text evidence="3">Belongs to the SMN family.</text>
</comment>
<keyword evidence="7" id="KW-0539">Nucleus</keyword>
<evidence type="ECO:0000256" key="3">
    <source>
        <dbReference type="ARBA" id="ARBA00005371"/>
    </source>
</evidence>
<dbReference type="GO" id="GO:0003723">
    <property type="term" value="F:RNA binding"/>
    <property type="evidence" value="ECO:0007669"/>
    <property type="project" value="InterPro"/>
</dbReference>
<dbReference type="GO" id="GO:0005737">
    <property type="term" value="C:cytoplasm"/>
    <property type="evidence" value="ECO:0007669"/>
    <property type="project" value="InterPro"/>
</dbReference>
<dbReference type="Proteomes" id="UP000292052">
    <property type="component" value="Unassembled WGS sequence"/>
</dbReference>
<dbReference type="GO" id="GO:0015030">
    <property type="term" value="C:Cajal body"/>
    <property type="evidence" value="ECO:0007669"/>
    <property type="project" value="UniProtKB-SubCell"/>
</dbReference>
<dbReference type="OrthoDB" id="434939at2759"/>
<evidence type="ECO:0000256" key="11">
    <source>
        <dbReference type="SAM" id="MobiDB-lite"/>
    </source>
</evidence>
<dbReference type="GO" id="GO:0016607">
    <property type="term" value="C:nuclear speck"/>
    <property type="evidence" value="ECO:0007669"/>
    <property type="project" value="UniProtKB-SubCell"/>
</dbReference>
<evidence type="ECO:0000256" key="2">
    <source>
        <dbReference type="ARBA" id="ARBA00004408"/>
    </source>
</evidence>
<comment type="caution">
    <text evidence="14">The sequence shown here is derived from an EMBL/GenBank/DDBJ whole genome shotgun (WGS) entry which is preliminary data.</text>
</comment>
<accession>A0A482W5V0</accession>
<evidence type="ECO:0000256" key="10">
    <source>
        <dbReference type="ARBA" id="ARBA00042567"/>
    </source>
</evidence>
<dbReference type="Gene3D" id="2.30.30.140">
    <property type="match status" value="1"/>
</dbReference>
<feature type="region of interest" description="Disordered" evidence="11">
    <location>
        <begin position="518"/>
        <end position="540"/>
    </location>
</feature>
<dbReference type="Pfam" id="PF08585">
    <property type="entry name" value="RMI1_N_C"/>
    <property type="match status" value="1"/>
</dbReference>
<evidence type="ECO:0000256" key="7">
    <source>
        <dbReference type="ARBA" id="ARBA00023242"/>
    </source>
</evidence>
<reference evidence="14 15" key="1">
    <citation type="submission" date="2017-03" db="EMBL/GenBank/DDBJ databases">
        <title>Genome of the blue death feigning beetle - Asbolus verrucosus.</title>
        <authorList>
            <person name="Rider S.D."/>
        </authorList>
    </citation>
    <scope>NUCLEOTIDE SEQUENCE [LARGE SCALE GENOMIC DNA]</scope>
    <source>
        <strain evidence="14">Butters</strain>
        <tissue evidence="14">Head and leg muscle</tissue>
    </source>
</reference>
<keyword evidence="12" id="KW-1133">Transmembrane helix</keyword>
<feature type="compositionally biased region" description="Basic and acidic residues" evidence="11">
    <location>
        <begin position="322"/>
        <end position="335"/>
    </location>
</feature>
<gene>
    <name evidence="14" type="ORF">BDFB_001238</name>
</gene>
<protein>
    <recommendedName>
        <fullName evidence="9">Survival of motor neuron-related-splicing factor 30</fullName>
    </recommendedName>
    <alternativeName>
        <fullName evidence="10">Survival motor neuron domain-containing protein 1</fullName>
    </alternativeName>
</protein>
<evidence type="ECO:0000256" key="5">
    <source>
        <dbReference type="ARBA" id="ARBA00022728"/>
    </source>
</evidence>
<dbReference type="GO" id="GO:0005681">
    <property type="term" value="C:spliceosomal complex"/>
    <property type="evidence" value="ECO:0007669"/>
    <property type="project" value="UniProtKB-KW"/>
</dbReference>
<dbReference type="InterPro" id="IPR002999">
    <property type="entry name" value="Tudor"/>
</dbReference>
<keyword evidence="12" id="KW-0472">Membrane</keyword>
<dbReference type="Pfam" id="PF06003">
    <property type="entry name" value="SMN_Tudor"/>
    <property type="match status" value="1"/>
</dbReference>
<feature type="compositionally biased region" description="Basic residues" evidence="11">
    <location>
        <begin position="311"/>
        <end position="321"/>
    </location>
</feature>
<feature type="transmembrane region" description="Helical" evidence="12">
    <location>
        <begin position="40"/>
        <end position="60"/>
    </location>
</feature>
<dbReference type="EMBL" id="QDEB01027188">
    <property type="protein sequence ID" value="RZC40305.1"/>
    <property type="molecule type" value="Genomic_DNA"/>
</dbReference>
<feature type="region of interest" description="Disordered" evidence="11">
    <location>
        <begin position="307"/>
        <end position="335"/>
    </location>
</feature>
<feature type="transmembrane region" description="Helical" evidence="12">
    <location>
        <begin position="72"/>
        <end position="93"/>
    </location>
</feature>
<dbReference type="AlphaFoldDB" id="A0A482W5V0"/>
<dbReference type="PANTHER" id="PTHR13681:SF24">
    <property type="entry name" value="TUDOR DOMAIN-CONTAINING PROTEIN 3"/>
    <property type="match status" value="1"/>
</dbReference>
<sequence length="540" mass="60794">MVCGYFIFQTRRIVLGHSYFIKYPDYNVLEASFFNSLTRVAWSLALSIIIILCVNGYGGLINSILSSKIFVVLIRLNYNIYLLHLLTILAVVAQQRTPGYFSNMVGSDLKEIGSSILTKILNKNNVSQVVLQIQKIRNISAPKANENSHVAPRMLKFTLTDGDSYIQAIETASIPSINHEKTPPGSKLLIHSAKIASGYLLLDPTNCSLLGGKVPALYEKWELAKTLSDGPPAWVNFGSKIQSDLQDTQFKSLDNKNQDSKENTKFDLQRQDAIAEATSGAVKKVFGGGMKQAVQNPVNINFKKSNEFHAKEKKPHNKIKNNTKEVEERPQKPSERVSLFDFLEDKLPANEASNNLTQNEPSKPIINNNNPSSQQNNRSRNNYSLKPTNKFETNQINAQSRPKKETKPQTPQFKSDDDIDVNGLSHSLGKMSLNSQFASRSLRQHLNLGTQKKNELEKPNTSNWMVGDDCMAKYWEDGKYYNANITAVTDRTCVVKFKGYGNIEEVLKVDCLPLTGHQTAKKTHTGPMEFRRNTRTYRRQ</sequence>